<dbReference type="PANTHER" id="PTHR22916">
    <property type="entry name" value="GLYCOSYLTRANSFERASE"/>
    <property type="match status" value="1"/>
</dbReference>
<evidence type="ECO:0000259" key="1">
    <source>
        <dbReference type="Pfam" id="PF00535"/>
    </source>
</evidence>
<dbReference type="RefSeq" id="WP_096204043.1">
    <property type="nucleotide sequence ID" value="NZ_FZMP01000035.1"/>
</dbReference>
<dbReference type="PANTHER" id="PTHR22916:SF66">
    <property type="entry name" value="BETA-1,3-GALACTOSYLTRANSFERASE-RELATED"/>
    <property type="match status" value="1"/>
</dbReference>
<evidence type="ECO:0000313" key="2">
    <source>
        <dbReference type="EMBL" id="SNQ59716.1"/>
    </source>
</evidence>
<proteinExistence type="predicted"/>
<dbReference type="OrthoDB" id="112443at2157"/>
<dbReference type="Pfam" id="PF00535">
    <property type="entry name" value="Glycos_transf_2"/>
    <property type="match status" value="1"/>
</dbReference>
<reference evidence="3" key="1">
    <citation type="submission" date="2017-06" db="EMBL/GenBank/DDBJ databases">
        <authorList>
            <person name="Cremers G."/>
        </authorList>
    </citation>
    <scope>NUCLEOTIDE SEQUENCE [LARGE SCALE GENOMIC DNA]</scope>
</reference>
<name>A0A284VK94_9EURY</name>
<dbReference type="InterPro" id="IPR001173">
    <property type="entry name" value="Glyco_trans_2-like"/>
</dbReference>
<feature type="domain" description="Glycosyltransferase 2-like" evidence="1">
    <location>
        <begin position="25"/>
        <end position="147"/>
    </location>
</feature>
<dbReference type="GO" id="GO:0016740">
    <property type="term" value="F:transferase activity"/>
    <property type="evidence" value="ECO:0007669"/>
    <property type="project" value="UniProtKB-KW"/>
</dbReference>
<organism evidence="2 3">
    <name type="scientific">Candidatus Methanoperedens nitratireducens</name>
    <dbReference type="NCBI Taxonomy" id="1392998"/>
    <lineage>
        <taxon>Archaea</taxon>
        <taxon>Methanobacteriati</taxon>
        <taxon>Methanobacteriota</taxon>
        <taxon>Stenosarchaea group</taxon>
        <taxon>Methanomicrobia</taxon>
        <taxon>Methanosarcinales</taxon>
        <taxon>ANME-2 cluster</taxon>
        <taxon>Candidatus Methanoperedentaceae</taxon>
        <taxon>Candidatus Methanoperedens</taxon>
    </lineage>
</organism>
<dbReference type="InterPro" id="IPR029044">
    <property type="entry name" value="Nucleotide-diphossugar_trans"/>
</dbReference>
<gene>
    <name evidence="2" type="ORF">MNV_130010</name>
</gene>
<dbReference type="Proteomes" id="UP000218615">
    <property type="component" value="Unassembled WGS sequence"/>
</dbReference>
<keyword evidence="3" id="KW-1185">Reference proteome</keyword>
<accession>A0A284VK94</accession>
<dbReference type="SUPFAM" id="SSF53448">
    <property type="entry name" value="Nucleotide-diphospho-sugar transferases"/>
    <property type="match status" value="1"/>
</dbReference>
<dbReference type="EMBL" id="FZMP01000035">
    <property type="protein sequence ID" value="SNQ59716.1"/>
    <property type="molecule type" value="Genomic_DNA"/>
</dbReference>
<sequence length="294" mass="34030">MTPKMSIIIPTCNPAVTKERSPIVSVIIPTYNSERTLEKCLDSIKHQDYEGTIEIIVVDNFSKDNTKKIADKFGVKFIEEKSERSKARNTGAKNIKGKYILYIDSDMYLSESVISECIKIVEQDINKVALYIPEKIIGTGFLIKVRNFERVFYNATCIDAIRFVRAKTFREINGFDENLIGGEDWDFDRRIKGHGETGIIKGCLYHDEGVFNLSNYLKKKKLYSDTLDKYIEKWGNEDLIIKKQVGATYRLMGVFIEYGKWKRIIKKPYLAFATFVLRCLVGLYYIKTELEQKI</sequence>
<evidence type="ECO:0000313" key="3">
    <source>
        <dbReference type="Proteomes" id="UP000218615"/>
    </source>
</evidence>
<dbReference type="Gene3D" id="3.90.550.10">
    <property type="entry name" value="Spore Coat Polysaccharide Biosynthesis Protein SpsA, Chain A"/>
    <property type="match status" value="1"/>
</dbReference>
<keyword evidence="2" id="KW-0808">Transferase</keyword>
<protein>
    <submittedName>
        <fullName evidence="2">Glycosyl transferase family 2</fullName>
    </submittedName>
</protein>
<dbReference type="AlphaFoldDB" id="A0A284VK94"/>